<dbReference type="AlphaFoldDB" id="A0ABD0YTQ7"/>
<gene>
    <name evidence="2" type="ORF">AAG570_011919</name>
</gene>
<accession>A0ABD0YTQ7</accession>
<sequence>MNKSLCDPDAVIHKSPKWPTRYGWVKTPECIGWDWRKEVGIRSWSPPLPTKAPDSQTIYLLVTNKQCQFCWGSRVLHTRVVSLAVFICLTITPPAFANSAVQGCWPSGSSLRLQYLLRVLFVRRPSKSTMLVTRMKPTNGSNVDQHERNGKEDTLD</sequence>
<reference evidence="2 3" key="1">
    <citation type="submission" date="2024-07" db="EMBL/GenBank/DDBJ databases">
        <title>Chromosome-level genome assembly of the water stick insect Ranatra chinensis (Heteroptera: Nepidae).</title>
        <authorList>
            <person name="Liu X."/>
        </authorList>
    </citation>
    <scope>NUCLEOTIDE SEQUENCE [LARGE SCALE GENOMIC DNA]</scope>
    <source>
        <strain evidence="2">Cailab_2021Rc</strain>
        <tissue evidence="2">Muscle</tissue>
    </source>
</reference>
<evidence type="ECO:0000313" key="2">
    <source>
        <dbReference type="EMBL" id="KAL1130677.1"/>
    </source>
</evidence>
<protein>
    <submittedName>
        <fullName evidence="2">Uncharacterized protein</fullName>
    </submittedName>
</protein>
<evidence type="ECO:0000313" key="3">
    <source>
        <dbReference type="Proteomes" id="UP001558652"/>
    </source>
</evidence>
<dbReference type="Proteomes" id="UP001558652">
    <property type="component" value="Unassembled WGS sequence"/>
</dbReference>
<dbReference type="EMBL" id="JBFDAA010000007">
    <property type="protein sequence ID" value="KAL1130677.1"/>
    <property type="molecule type" value="Genomic_DNA"/>
</dbReference>
<feature type="region of interest" description="Disordered" evidence="1">
    <location>
        <begin position="134"/>
        <end position="156"/>
    </location>
</feature>
<name>A0ABD0YTQ7_9HEMI</name>
<proteinExistence type="predicted"/>
<feature type="compositionally biased region" description="Polar residues" evidence="1">
    <location>
        <begin position="134"/>
        <end position="143"/>
    </location>
</feature>
<organism evidence="2 3">
    <name type="scientific">Ranatra chinensis</name>
    <dbReference type="NCBI Taxonomy" id="642074"/>
    <lineage>
        <taxon>Eukaryota</taxon>
        <taxon>Metazoa</taxon>
        <taxon>Ecdysozoa</taxon>
        <taxon>Arthropoda</taxon>
        <taxon>Hexapoda</taxon>
        <taxon>Insecta</taxon>
        <taxon>Pterygota</taxon>
        <taxon>Neoptera</taxon>
        <taxon>Paraneoptera</taxon>
        <taxon>Hemiptera</taxon>
        <taxon>Heteroptera</taxon>
        <taxon>Panheteroptera</taxon>
        <taxon>Nepomorpha</taxon>
        <taxon>Nepidae</taxon>
        <taxon>Ranatrinae</taxon>
        <taxon>Ranatra</taxon>
    </lineage>
</organism>
<feature type="compositionally biased region" description="Basic and acidic residues" evidence="1">
    <location>
        <begin position="144"/>
        <end position="156"/>
    </location>
</feature>
<keyword evidence="3" id="KW-1185">Reference proteome</keyword>
<comment type="caution">
    <text evidence="2">The sequence shown here is derived from an EMBL/GenBank/DDBJ whole genome shotgun (WGS) entry which is preliminary data.</text>
</comment>
<evidence type="ECO:0000256" key="1">
    <source>
        <dbReference type="SAM" id="MobiDB-lite"/>
    </source>
</evidence>